<protein>
    <submittedName>
        <fullName evidence="3">Class I SAM-dependent methyltransferase</fullName>
    </submittedName>
</protein>
<evidence type="ECO:0000313" key="3">
    <source>
        <dbReference type="EMBL" id="WUV44906.1"/>
    </source>
</evidence>
<dbReference type="PANTHER" id="PTHR43619">
    <property type="entry name" value="S-ADENOSYL-L-METHIONINE-DEPENDENT METHYLTRANSFERASE YKTD-RELATED"/>
    <property type="match status" value="1"/>
</dbReference>
<gene>
    <name evidence="3" type="ORF">OG563_38150</name>
</gene>
<accession>A0ABZ1YRP2</accession>
<keyword evidence="1 3" id="KW-0489">Methyltransferase</keyword>
<dbReference type="Pfam" id="PF04072">
    <property type="entry name" value="LCM"/>
    <property type="match status" value="1"/>
</dbReference>
<keyword evidence="4" id="KW-1185">Reference proteome</keyword>
<dbReference type="GO" id="GO:0008168">
    <property type="term" value="F:methyltransferase activity"/>
    <property type="evidence" value="ECO:0007669"/>
    <property type="project" value="UniProtKB-KW"/>
</dbReference>
<name>A0ABZ1YRP2_9NOCA</name>
<dbReference type="RefSeq" id="WP_329408126.1">
    <property type="nucleotide sequence ID" value="NZ_CP109441.1"/>
</dbReference>
<organism evidence="3 4">
    <name type="scientific">Nocardia vinacea</name>
    <dbReference type="NCBI Taxonomy" id="96468"/>
    <lineage>
        <taxon>Bacteria</taxon>
        <taxon>Bacillati</taxon>
        <taxon>Actinomycetota</taxon>
        <taxon>Actinomycetes</taxon>
        <taxon>Mycobacteriales</taxon>
        <taxon>Nocardiaceae</taxon>
        <taxon>Nocardia</taxon>
    </lineage>
</organism>
<proteinExistence type="predicted"/>
<dbReference type="Proteomes" id="UP001432062">
    <property type="component" value="Chromosome"/>
</dbReference>
<evidence type="ECO:0000313" key="4">
    <source>
        <dbReference type="Proteomes" id="UP001432062"/>
    </source>
</evidence>
<reference evidence="3" key="1">
    <citation type="submission" date="2022-10" db="EMBL/GenBank/DDBJ databases">
        <title>The complete genomes of actinobacterial strains from the NBC collection.</title>
        <authorList>
            <person name="Joergensen T.S."/>
            <person name="Alvarez Arevalo M."/>
            <person name="Sterndorff E.B."/>
            <person name="Faurdal D."/>
            <person name="Vuksanovic O."/>
            <person name="Mourched A.-S."/>
            <person name="Charusanti P."/>
            <person name="Shaw S."/>
            <person name="Blin K."/>
            <person name="Weber T."/>
        </authorList>
    </citation>
    <scope>NUCLEOTIDE SEQUENCE</scope>
    <source>
        <strain evidence="3">NBC_01482</strain>
    </source>
</reference>
<dbReference type="Gene3D" id="3.40.50.150">
    <property type="entry name" value="Vaccinia Virus protein VP39"/>
    <property type="match status" value="1"/>
</dbReference>
<keyword evidence="2" id="KW-0808">Transferase</keyword>
<dbReference type="PIRSF" id="PIRSF028177">
    <property type="entry name" value="Polyketide_synth_Omtfrase_TcmP"/>
    <property type="match status" value="1"/>
</dbReference>
<dbReference type="InterPro" id="IPR016874">
    <property type="entry name" value="TcmP-like"/>
</dbReference>
<dbReference type="GO" id="GO:0032259">
    <property type="term" value="P:methylation"/>
    <property type="evidence" value="ECO:0007669"/>
    <property type="project" value="UniProtKB-KW"/>
</dbReference>
<dbReference type="InterPro" id="IPR029063">
    <property type="entry name" value="SAM-dependent_MTases_sf"/>
</dbReference>
<dbReference type="PANTHER" id="PTHR43619:SF2">
    <property type="entry name" value="S-ADENOSYL-L-METHIONINE-DEPENDENT METHYLTRANSFERASES SUPERFAMILY PROTEIN"/>
    <property type="match status" value="1"/>
</dbReference>
<evidence type="ECO:0000256" key="2">
    <source>
        <dbReference type="ARBA" id="ARBA00022679"/>
    </source>
</evidence>
<dbReference type="EMBL" id="CP109441">
    <property type="protein sequence ID" value="WUV44906.1"/>
    <property type="molecule type" value="Genomic_DNA"/>
</dbReference>
<evidence type="ECO:0000256" key="1">
    <source>
        <dbReference type="ARBA" id="ARBA00022603"/>
    </source>
</evidence>
<sequence>MTSDAAELGEIQETLLIPLYGRATETGKPDGLLHDAKAVEMVEAIDYDFARFNGGRSLLGVVLRTSMIDAWVLDFLDEHPEGTVVEIGAGLNTRFERVDNGTLHWVDLDLPDAMALRSKFFTESDRRRMVAASVLEQSWIDAVKAFPAPYFLIAEGVLIYLDESDVRRALTLITENFLGAYLVLDTSGRWIIDHQDRHDAMKKVTARMRWACDDPRELERWHPGLRTLESRDLSQLPDRIRPRVPLPHRIMLRAASAIFPQRFGHYKVNLYRIGPTN</sequence>
<dbReference type="InterPro" id="IPR007213">
    <property type="entry name" value="Ppm1/Ppm2/Tcmp"/>
</dbReference>
<dbReference type="SUPFAM" id="SSF53335">
    <property type="entry name" value="S-adenosyl-L-methionine-dependent methyltransferases"/>
    <property type="match status" value="1"/>
</dbReference>